<dbReference type="PANTHER" id="PTHR30466">
    <property type="entry name" value="FLAVIN REDUCTASE"/>
    <property type="match status" value="1"/>
</dbReference>
<dbReference type="GO" id="GO:0010181">
    <property type="term" value="F:FMN binding"/>
    <property type="evidence" value="ECO:0007669"/>
    <property type="project" value="InterPro"/>
</dbReference>
<accession>A0A839IX70</accession>
<feature type="domain" description="Flavin reductase like" evidence="3">
    <location>
        <begin position="15"/>
        <end position="159"/>
    </location>
</feature>
<dbReference type="SUPFAM" id="SSF46785">
    <property type="entry name" value="Winged helix' DNA-binding domain"/>
    <property type="match status" value="1"/>
</dbReference>
<dbReference type="GO" id="GO:0042602">
    <property type="term" value="F:riboflavin reductase (NADPH) activity"/>
    <property type="evidence" value="ECO:0007669"/>
    <property type="project" value="TreeGrafter"/>
</dbReference>
<comment type="caution">
    <text evidence="4">The sequence shown here is derived from an EMBL/GenBank/DDBJ whole genome shotgun (WGS) entry which is preliminary data.</text>
</comment>
<protein>
    <submittedName>
        <fullName evidence="4">Flavin reductase</fullName>
    </submittedName>
</protein>
<comment type="similarity">
    <text evidence="1">Belongs to the non-flavoprotein flavin reductase family.</text>
</comment>
<dbReference type="InterPro" id="IPR036390">
    <property type="entry name" value="WH_DNA-bd_sf"/>
</dbReference>
<evidence type="ECO:0000256" key="1">
    <source>
        <dbReference type="ARBA" id="ARBA00008898"/>
    </source>
</evidence>
<dbReference type="EMBL" id="JACJFM010000060">
    <property type="protein sequence ID" value="MBB1489561.1"/>
    <property type="molecule type" value="Genomic_DNA"/>
</dbReference>
<dbReference type="InterPro" id="IPR002563">
    <property type="entry name" value="Flavin_Rdtase-like_dom"/>
</dbReference>
<reference evidence="4 5" key="1">
    <citation type="submission" date="2020-08" db="EMBL/GenBank/DDBJ databases">
        <title>Oceanospirillum sp. nov. isolated from marine sediment.</title>
        <authorList>
            <person name="Ji X."/>
        </authorList>
    </citation>
    <scope>NUCLEOTIDE SEQUENCE [LARGE SCALE GENOMIC DNA]</scope>
    <source>
        <strain evidence="4 5">D5</strain>
    </source>
</reference>
<keyword evidence="5" id="KW-1185">Reference proteome</keyword>
<sequence>MTDTAFDVKDFRRALSQFPTGVTVITALDTEGQPVGVTASSFNSVSIDPPLILWSIDKGAHSLSAFEKAEHFAVNVLGRDQVDTSNRFASRGEDKFKDVAWHPGLGDAPVLDEYAAQFECKTWAVYEGGDHLILVGEVKEYRYDNAVLPLVFSRGGYAVSAQHPAMAKTMATETEGDFVGDYLLYLLRATYNRYCAKLYPKLQEQCNISPEEWRIVIRLTDHGRLPVAELSAMVMQPDDSLRATVDLLIEKGLASYTNASTLSITAQGQEIGKQMQDIAHAEEAELLSLLPDDQAKQLKGNLKTILEKLSSAS</sequence>
<gene>
    <name evidence="4" type="ORF">H4O21_23405</name>
</gene>
<dbReference type="SMART" id="SM00903">
    <property type="entry name" value="Flavin_Reduct"/>
    <property type="match status" value="1"/>
</dbReference>
<name>A0A839IX70_9GAMM</name>
<dbReference type="Gene3D" id="1.10.10.10">
    <property type="entry name" value="Winged helix-like DNA-binding domain superfamily/Winged helix DNA-binding domain"/>
    <property type="match status" value="1"/>
</dbReference>
<dbReference type="Pfam" id="PF01613">
    <property type="entry name" value="Flavin_Reduct"/>
    <property type="match status" value="1"/>
</dbReference>
<dbReference type="PANTHER" id="PTHR30466:SF11">
    <property type="entry name" value="FLAVIN-DEPENDENT MONOOXYGENASE, REDUCTASE SUBUNIT HSAB"/>
    <property type="match status" value="1"/>
</dbReference>
<dbReference type="RefSeq" id="WP_182812044.1">
    <property type="nucleotide sequence ID" value="NZ_JACJFM010000060.1"/>
</dbReference>
<evidence type="ECO:0000313" key="4">
    <source>
        <dbReference type="EMBL" id="MBB1489561.1"/>
    </source>
</evidence>
<dbReference type="AlphaFoldDB" id="A0A839IX70"/>
<organism evidence="4 5">
    <name type="scientific">Oceanospirillum sediminis</name>
    <dbReference type="NCBI Taxonomy" id="2760088"/>
    <lineage>
        <taxon>Bacteria</taxon>
        <taxon>Pseudomonadati</taxon>
        <taxon>Pseudomonadota</taxon>
        <taxon>Gammaproteobacteria</taxon>
        <taxon>Oceanospirillales</taxon>
        <taxon>Oceanospirillaceae</taxon>
        <taxon>Oceanospirillum</taxon>
    </lineage>
</organism>
<dbReference type="SUPFAM" id="SSF50475">
    <property type="entry name" value="FMN-binding split barrel"/>
    <property type="match status" value="1"/>
</dbReference>
<proteinExistence type="inferred from homology"/>
<dbReference type="Proteomes" id="UP000565262">
    <property type="component" value="Unassembled WGS sequence"/>
</dbReference>
<keyword evidence="2" id="KW-0560">Oxidoreductase</keyword>
<evidence type="ECO:0000313" key="5">
    <source>
        <dbReference type="Proteomes" id="UP000565262"/>
    </source>
</evidence>
<dbReference type="InterPro" id="IPR012349">
    <property type="entry name" value="Split_barrel_FMN-bd"/>
</dbReference>
<evidence type="ECO:0000256" key="2">
    <source>
        <dbReference type="ARBA" id="ARBA00023002"/>
    </source>
</evidence>
<dbReference type="InterPro" id="IPR036388">
    <property type="entry name" value="WH-like_DNA-bd_sf"/>
</dbReference>
<evidence type="ECO:0000259" key="3">
    <source>
        <dbReference type="SMART" id="SM00903"/>
    </source>
</evidence>
<dbReference type="Gene3D" id="2.30.110.10">
    <property type="entry name" value="Electron Transport, Fmn-binding Protein, Chain A"/>
    <property type="match status" value="1"/>
</dbReference>
<dbReference type="InterPro" id="IPR050268">
    <property type="entry name" value="NADH-dep_flavin_reductase"/>
</dbReference>